<sequence>MAFLTPNTGGRTIATLTRRNTMWSTRKMVLTEAVSAVVIPQRKTRVAALYQLAVHFDCIKFCSSTLGFEVDGSALKATTHWHFLQTEHQEAGLPCL</sequence>
<dbReference type="Proteomes" id="UP000760860">
    <property type="component" value="Unassembled WGS sequence"/>
</dbReference>
<organism evidence="2 3">
    <name type="scientific">Phytophthora cactorum</name>
    <dbReference type="NCBI Taxonomy" id="29920"/>
    <lineage>
        <taxon>Eukaryota</taxon>
        <taxon>Sar</taxon>
        <taxon>Stramenopiles</taxon>
        <taxon>Oomycota</taxon>
        <taxon>Peronosporomycetes</taxon>
        <taxon>Peronosporales</taxon>
        <taxon>Peronosporaceae</taxon>
        <taxon>Phytophthora</taxon>
    </lineage>
</organism>
<protein>
    <submittedName>
        <fullName evidence="2">Uncharacterized protein</fullName>
    </submittedName>
</protein>
<gene>
    <name evidence="1" type="ORF">PC117_g4612</name>
    <name evidence="2" type="ORF">PC129_g18247</name>
</gene>
<evidence type="ECO:0000313" key="3">
    <source>
        <dbReference type="Proteomes" id="UP000760860"/>
    </source>
</evidence>
<dbReference type="EMBL" id="RCMK01000075">
    <property type="protein sequence ID" value="KAG2950197.1"/>
    <property type="molecule type" value="Genomic_DNA"/>
</dbReference>
<reference evidence="2" key="1">
    <citation type="submission" date="2018-05" db="EMBL/GenBank/DDBJ databases">
        <title>Effector identification in a new, highly contiguous assembly of the strawberry crown rot pathogen Phytophthora cactorum.</title>
        <authorList>
            <person name="Armitage A.D."/>
            <person name="Nellist C.F."/>
            <person name="Bates H."/>
            <person name="Vickerstaff R.J."/>
            <person name="Harrison R.J."/>
        </authorList>
    </citation>
    <scope>NUCLEOTIDE SEQUENCE</scope>
    <source>
        <strain evidence="1">4040</strain>
        <strain evidence="2">P421</strain>
    </source>
</reference>
<evidence type="ECO:0000313" key="2">
    <source>
        <dbReference type="EMBL" id="KAG3210755.1"/>
    </source>
</evidence>
<name>A0A8T1JWY9_9STRA</name>
<accession>A0A8T1JWY9</accession>
<dbReference type="AlphaFoldDB" id="A0A8T1JWY9"/>
<dbReference type="Proteomes" id="UP000736787">
    <property type="component" value="Unassembled WGS sequence"/>
</dbReference>
<dbReference type="EMBL" id="RCMV01001044">
    <property type="protein sequence ID" value="KAG3210755.1"/>
    <property type="molecule type" value="Genomic_DNA"/>
</dbReference>
<proteinExistence type="predicted"/>
<evidence type="ECO:0000313" key="1">
    <source>
        <dbReference type="EMBL" id="KAG2950197.1"/>
    </source>
</evidence>
<comment type="caution">
    <text evidence="2">The sequence shown here is derived from an EMBL/GenBank/DDBJ whole genome shotgun (WGS) entry which is preliminary data.</text>
</comment>